<dbReference type="InterPro" id="IPR007110">
    <property type="entry name" value="Ig-like_dom"/>
</dbReference>
<dbReference type="Pfam" id="PF13895">
    <property type="entry name" value="Ig_2"/>
    <property type="match status" value="1"/>
</dbReference>
<accession>A0A210PKY2</accession>
<dbReference type="PROSITE" id="PS50835">
    <property type="entry name" value="IG_LIKE"/>
    <property type="match status" value="1"/>
</dbReference>
<feature type="chain" id="PRO_5012803918" description="Ig-like domain-containing protein" evidence="1">
    <location>
        <begin position="21"/>
        <end position="161"/>
    </location>
</feature>
<dbReference type="InterPro" id="IPR036179">
    <property type="entry name" value="Ig-like_dom_sf"/>
</dbReference>
<evidence type="ECO:0000313" key="4">
    <source>
        <dbReference type="Proteomes" id="UP000242188"/>
    </source>
</evidence>
<dbReference type="InterPro" id="IPR003599">
    <property type="entry name" value="Ig_sub"/>
</dbReference>
<evidence type="ECO:0000256" key="1">
    <source>
        <dbReference type="SAM" id="SignalP"/>
    </source>
</evidence>
<dbReference type="Gene3D" id="2.60.40.10">
    <property type="entry name" value="Immunoglobulins"/>
    <property type="match status" value="1"/>
</dbReference>
<sequence length="161" mass="18136">MKDVLLFVALFVLLFVTCYGTTPAPSTDTTQCSLTVWNRETLENVTKTKINVREGAMVSLSCEYRCPGAEEVGYPPRIEWLGPGYTRIRSNRGRMFVVNGESPRMKLLYVQSVSSENIGVYTCHVRGGLSVHAQLDMEVQAEEFTNLDLSRGEDKRPDDMF</sequence>
<protein>
    <recommendedName>
        <fullName evidence="2">Ig-like domain-containing protein</fullName>
    </recommendedName>
</protein>
<dbReference type="SUPFAM" id="SSF48726">
    <property type="entry name" value="Immunoglobulin"/>
    <property type="match status" value="1"/>
</dbReference>
<gene>
    <name evidence="3" type="ORF">KP79_PYT21340</name>
</gene>
<proteinExistence type="predicted"/>
<name>A0A210PKY2_MIZYE</name>
<evidence type="ECO:0000259" key="2">
    <source>
        <dbReference type="PROSITE" id="PS50835"/>
    </source>
</evidence>
<evidence type="ECO:0000313" key="3">
    <source>
        <dbReference type="EMBL" id="OWF37142.1"/>
    </source>
</evidence>
<dbReference type="OrthoDB" id="10343355at2759"/>
<feature type="signal peptide" evidence="1">
    <location>
        <begin position="1"/>
        <end position="20"/>
    </location>
</feature>
<dbReference type="Proteomes" id="UP000242188">
    <property type="component" value="Unassembled WGS sequence"/>
</dbReference>
<dbReference type="AlphaFoldDB" id="A0A210PKY2"/>
<keyword evidence="1" id="KW-0732">Signal</keyword>
<dbReference type="EMBL" id="NEDP02005594">
    <property type="protein sequence ID" value="OWF37142.1"/>
    <property type="molecule type" value="Genomic_DNA"/>
</dbReference>
<dbReference type="SMART" id="SM00409">
    <property type="entry name" value="IG"/>
    <property type="match status" value="1"/>
</dbReference>
<dbReference type="InterPro" id="IPR013783">
    <property type="entry name" value="Ig-like_fold"/>
</dbReference>
<reference evidence="3 4" key="1">
    <citation type="journal article" date="2017" name="Nat. Ecol. Evol.">
        <title>Scallop genome provides insights into evolution of bilaterian karyotype and development.</title>
        <authorList>
            <person name="Wang S."/>
            <person name="Zhang J."/>
            <person name="Jiao W."/>
            <person name="Li J."/>
            <person name="Xun X."/>
            <person name="Sun Y."/>
            <person name="Guo X."/>
            <person name="Huan P."/>
            <person name="Dong B."/>
            <person name="Zhang L."/>
            <person name="Hu X."/>
            <person name="Sun X."/>
            <person name="Wang J."/>
            <person name="Zhao C."/>
            <person name="Wang Y."/>
            <person name="Wang D."/>
            <person name="Huang X."/>
            <person name="Wang R."/>
            <person name="Lv J."/>
            <person name="Li Y."/>
            <person name="Zhang Z."/>
            <person name="Liu B."/>
            <person name="Lu W."/>
            <person name="Hui Y."/>
            <person name="Liang J."/>
            <person name="Zhou Z."/>
            <person name="Hou R."/>
            <person name="Li X."/>
            <person name="Liu Y."/>
            <person name="Li H."/>
            <person name="Ning X."/>
            <person name="Lin Y."/>
            <person name="Zhao L."/>
            <person name="Xing Q."/>
            <person name="Dou J."/>
            <person name="Li Y."/>
            <person name="Mao J."/>
            <person name="Guo H."/>
            <person name="Dou H."/>
            <person name="Li T."/>
            <person name="Mu C."/>
            <person name="Jiang W."/>
            <person name="Fu Q."/>
            <person name="Fu X."/>
            <person name="Miao Y."/>
            <person name="Liu J."/>
            <person name="Yu Q."/>
            <person name="Li R."/>
            <person name="Liao H."/>
            <person name="Li X."/>
            <person name="Kong Y."/>
            <person name="Jiang Z."/>
            <person name="Chourrout D."/>
            <person name="Li R."/>
            <person name="Bao Z."/>
        </authorList>
    </citation>
    <scope>NUCLEOTIDE SEQUENCE [LARGE SCALE GENOMIC DNA]</scope>
    <source>
        <strain evidence="3 4">PY_sf001</strain>
    </source>
</reference>
<keyword evidence="4" id="KW-1185">Reference proteome</keyword>
<organism evidence="3 4">
    <name type="scientific">Mizuhopecten yessoensis</name>
    <name type="common">Japanese scallop</name>
    <name type="synonym">Patinopecten yessoensis</name>
    <dbReference type="NCBI Taxonomy" id="6573"/>
    <lineage>
        <taxon>Eukaryota</taxon>
        <taxon>Metazoa</taxon>
        <taxon>Spiralia</taxon>
        <taxon>Lophotrochozoa</taxon>
        <taxon>Mollusca</taxon>
        <taxon>Bivalvia</taxon>
        <taxon>Autobranchia</taxon>
        <taxon>Pteriomorphia</taxon>
        <taxon>Pectinida</taxon>
        <taxon>Pectinoidea</taxon>
        <taxon>Pectinidae</taxon>
        <taxon>Mizuhopecten</taxon>
    </lineage>
</organism>
<comment type="caution">
    <text evidence="3">The sequence shown here is derived from an EMBL/GenBank/DDBJ whole genome shotgun (WGS) entry which is preliminary data.</text>
</comment>
<feature type="domain" description="Ig-like" evidence="2">
    <location>
        <begin position="25"/>
        <end position="136"/>
    </location>
</feature>